<sequence length="328" mass="35665">MTKPARDPRIIALRNFAASISVFNVFGYLLLGFEQPPAWPFIAMATAYALELLLETIGARGEQRAPRFLGNGLRGLVEFLYPAHITALAVNMLVYVNDRVSLMIFGVVVAISGKWLLRAPVRGRMRHFMNPSNFGIVAILLVAPWASVAPPYQFTEHVANPVDWIIPVAIIVLGTMLNGMLTKRMWLIGAWVAVFALQAVVRGVLFDTSIPAALGTMTGVAFVLFTNYMLPDPGTTPLRPLSQVAFGGGAAAFYGLVTGFHMVYGLFFATVLVCLTRGAFLWALHIAARARDEREAAEERQAAAVLSDAAEPALPVPSPNEREAEVRA</sequence>
<keyword evidence="6" id="KW-1185">Reference proteome</keyword>
<dbReference type="RefSeq" id="WP_184883647.1">
    <property type="nucleotide sequence ID" value="NZ_BAAAHD010000025.1"/>
</dbReference>
<reference evidence="3" key="1">
    <citation type="journal article" date="2014" name="Int. J. Syst. Evol. Microbiol.">
        <title>Complete genome of a new Firmicutes species belonging to the dominant human colonic microbiota ('Ruminococcus bicirculans') reveals two chromosomes and a selective capacity to utilize plant glucans.</title>
        <authorList>
            <consortium name="NISC Comparative Sequencing Program"/>
            <person name="Wegmann U."/>
            <person name="Louis P."/>
            <person name="Goesmann A."/>
            <person name="Henrissat B."/>
            <person name="Duncan S.H."/>
            <person name="Flint H.J."/>
        </authorList>
    </citation>
    <scope>NUCLEOTIDE SEQUENCE</scope>
    <source>
        <strain evidence="3">JCM 10667</strain>
    </source>
</reference>
<proteinExistence type="predicted"/>
<evidence type="ECO:0000313" key="4">
    <source>
        <dbReference type="EMBL" id="MBB4774777.1"/>
    </source>
</evidence>
<protein>
    <recommendedName>
        <fullName evidence="7">Enediyne biosynthesis protein</fullName>
    </recommendedName>
</protein>
<reference evidence="6" key="2">
    <citation type="journal article" date="2019" name="Int. J. Syst. Evol. Microbiol.">
        <title>The Global Catalogue of Microorganisms (GCM) 10K type strain sequencing project: providing services to taxonomists for standard genome sequencing and annotation.</title>
        <authorList>
            <consortium name="The Broad Institute Genomics Platform"/>
            <consortium name="The Broad Institute Genome Sequencing Center for Infectious Disease"/>
            <person name="Wu L."/>
            <person name="Ma J."/>
        </authorList>
    </citation>
    <scope>NUCLEOTIDE SEQUENCE [LARGE SCALE GENOMIC DNA]</scope>
    <source>
        <strain evidence="6">JCM 10667</strain>
    </source>
</reference>
<feature type="transmembrane region" description="Helical" evidence="2">
    <location>
        <begin position="237"/>
        <end position="257"/>
    </location>
</feature>
<accession>A0A7W7ICW9</accession>
<organism evidence="4 5">
    <name type="scientific">Actinomadura livida</name>
    <dbReference type="NCBI Taxonomy" id="79909"/>
    <lineage>
        <taxon>Bacteria</taxon>
        <taxon>Bacillati</taxon>
        <taxon>Actinomycetota</taxon>
        <taxon>Actinomycetes</taxon>
        <taxon>Streptosporangiales</taxon>
        <taxon>Thermomonosporaceae</taxon>
        <taxon>Actinomadura</taxon>
    </lineage>
</organism>
<reference evidence="4 5" key="3">
    <citation type="submission" date="2020-08" db="EMBL/GenBank/DDBJ databases">
        <title>Sequencing the genomes of 1000 actinobacteria strains.</title>
        <authorList>
            <person name="Klenk H.-P."/>
        </authorList>
    </citation>
    <scope>NUCLEOTIDE SEQUENCE [LARGE SCALE GENOMIC DNA]</scope>
    <source>
        <strain evidence="4 5">DSM 44772</strain>
    </source>
</reference>
<dbReference type="Proteomes" id="UP000549343">
    <property type="component" value="Unassembled WGS sequence"/>
</dbReference>
<feature type="transmembrane region" description="Helical" evidence="2">
    <location>
        <begin position="75"/>
        <end position="96"/>
    </location>
</feature>
<dbReference type="EMBL" id="JACHMV010000001">
    <property type="protein sequence ID" value="MBB4774777.1"/>
    <property type="molecule type" value="Genomic_DNA"/>
</dbReference>
<reference evidence="3" key="4">
    <citation type="submission" date="2023-12" db="EMBL/GenBank/DDBJ databases">
        <authorList>
            <person name="Sun Q."/>
            <person name="Inoue M."/>
        </authorList>
    </citation>
    <scope>NUCLEOTIDE SEQUENCE</scope>
    <source>
        <strain evidence="3">JCM 10667</strain>
    </source>
</reference>
<dbReference type="EMBL" id="BAAAHD010000025">
    <property type="protein sequence ID" value="GAA0565897.1"/>
    <property type="molecule type" value="Genomic_DNA"/>
</dbReference>
<evidence type="ECO:0000313" key="3">
    <source>
        <dbReference type="EMBL" id="GAA0565897.1"/>
    </source>
</evidence>
<evidence type="ECO:0000313" key="6">
    <source>
        <dbReference type="Proteomes" id="UP001501427"/>
    </source>
</evidence>
<evidence type="ECO:0008006" key="7">
    <source>
        <dbReference type="Google" id="ProtNLM"/>
    </source>
</evidence>
<dbReference type="Proteomes" id="UP001501427">
    <property type="component" value="Unassembled WGS sequence"/>
</dbReference>
<feature type="transmembrane region" description="Helical" evidence="2">
    <location>
        <begin position="188"/>
        <end position="206"/>
    </location>
</feature>
<gene>
    <name evidence="4" type="ORF">F4557_003195</name>
    <name evidence="3" type="ORF">GCM10009546_30230</name>
</gene>
<feature type="transmembrane region" description="Helical" evidence="2">
    <location>
        <begin position="164"/>
        <end position="181"/>
    </location>
</feature>
<dbReference type="AlphaFoldDB" id="A0A7W7ICW9"/>
<name>A0A7W7ICW9_9ACTN</name>
<evidence type="ECO:0000313" key="5">
    <source>
        <dbReference type="Proteomes" id="UP000549343"/>
    </source>
</evidence>
<feature type="transmembrane region" description="Helical" evidence="2">
    <location>
        <begin position="212"/>
        <end position="230"/>
    </location>
</feature>
<evidence type="ECO:0000256" key="1">
    <source>
        <dbReference type="SAM" id="MobiDB-lite"/>
    </source>
</evidence>
<evidence type="ECO:0000256" key="2">
    <source>
        <dbReference type="SAM" id="Phobius"/>
    </source>
</evidence>
<feature type="transmembrane region" description="Helical" evidence="2">
    <location>
        <begin position="133"/>
        <end position="152"/>
    </location>
</feature>
<comment type="caution">
    <text evidence="4">The sequence shown here is derived from an EMBL/GenBank/DDBJ whole genome shotgun (WGS) entry which is preliminary data.</text>
</comment>
<feature type="transmembrane region" description="Helical" evidence="2">
    <location>
        <begin position="37"/>
        <end position="54"/>
    </location>
</feature>
<feature type="region of interest" description="Disordered" evidence="1">
    <location>
        <begin position="301"/>
        <end position="328"/>
    </location>
</feature>
<keyword evidence="2" id="KW-1133">Transmembrane helix</keyword>
<keyword evidence="2" id="KW-0812">Transmembrane</keyword>
<feature type="transmembrane region" description="Helical" evidence="2">
    <location>
        <begin position="12"/>
        <end position="31"/>
    </location>
</feature>
<feature type="transmembrane region" description="Helical" evidence="2">
    <location>
        <begin position="102"/>
        <end position="121"/>
    </location>
</feature>
<keyword evidence="2" id="KW-0472">Membrane</keyword>
<feature type="transmembrane region" description="Helical" evidence="2">
    <location>
        <begin position="263"/>
        <end position="284"/>
    </location>
</feature>